<name>A0A0C3GDI9_PILCF</name>
<keyword evidence="1" id="KW-0812">Transmembrane</keyword>
<evidence type="ECO:0000256" key="1">
    <source>
        <dbReference type="SAM" id="Phobius"/>
    </source>
</evidence>
<sequence length="183" mass="20583">MITSVIPHDLLWIALPKAEWGWRSSTIRFYVTHQALRIPYSRLGKPSTKWRADDVKLVASMWAPNVLYWPEQPAASTLVSIYVLSILTIFALPISVIRSRLDRRPVHHIFHPCPSVNEDRPDVITAVVRLPTPSHGTCDAVSLPSGGDSNWTRSALQPLSRKCKKYERHICIAATEGSPVVQQ</sequence>
<organism evidence="2 3">
    <name type="scientific">Piloderma croceum (strain F 1598)</name>
    <dbReference type="NCBI Taxonomy" id="765440"/>
    <lineage>
        <taxon>Eukaryota</taxon>
        <taxon>Fungi</taxon>
        <taxon>Dikarya</taxon>
        <taxon>Basidiomycota</taxon>
        <taxon>Agaricomycotina</taxon>
        <taxon>Agaricomycetes</taxon>
        <taxon>Agaricomycetidae</taxon>
        <taxon>Atheliales</taxon>
        <taxon>Atheliaceae</taxon>
        <taxon>Piloderma</taxon>
    </lineage>
</organism>
<evidence type="ECO:0000313" key="3">
    <source>
        <dbReference type="Proteomes" id="UP000054166"/>
    </source>
</evidence>
<gene>
    <name evidence="2" type="ORF">PILCRDRAFT_195884</name>
</gene>
<accession>A0A0C3GDI9</accession>
<keyword evidence="1" id="KW-1133">Transmembrane helix</keyword>
<dbReference type="Proteomes" id="UP000054166">
    <property type="component" value="Unassembled WGS sequence"/>
</dbReference>
<feature type="transmembrane region" description="Helical" evidence="1">
    <location>
        <begin position="74"/>
        <end position="97"/>
    </location>
</feature>
<dbReference type="HOGENOM" id="CLU_1475686_0_0_1"/>
<dbReference type="InParanoid" id="A0A0C3GDI9"/>
<proteinExistence type="predicted"/>
<reference evidence="3" key="2">
    <citation type="submission" date="2015-01" db="EMBL/GenBank/DDBJ databases">
        <title>Evolutionary Origins and Diversification of the Mycorrhizal Mutualists.</title>
        <authorList>
            <consortium name="DOE Joint Genome Institute"/>
            <consortium name="Mycorrhizal Genomics Consortium"/>
            <person name="Kohler A."/>
            <person name="Kuo A."/>
            <person name="Nagy L.G."/>
            <person name="Floudas D."/>
            <person name="Copeland A."/>
            <person name="Barry K.W."/>
            <person name="Cichocki N."/>
            <person name="Veneault-Fourrey C."/>
            <person name="LaButti K."/>
            <person name="Lindquist E.A."/>
            <person name="Lipzen A."/>
            <person name="Lundell T."/>
            <person name="Morin E."/>
            <person name="Murat C."/>
            <person name="Riley R."/>
            <person name="Ohm R."/>
            <person name="Sun H."/>
            <person name="Tunlid A."/>
            <person name="Henrissat B."/>
            <person name="Grigoriev I.V."/>
            <person name="Hibbett D.S."/>
            <person name="Martin F."/>
        </authorList>
    </citation>
    <scope>NUCLEOTIDE SEQUENCE [LARGE SCALE GENOMIC DNA]</scope>
    <source>
        <strain evidence="3">F 1598</strain>
    </source>
</reference>
<protein>
    <submittedName>
        <fullName evidence="2">Uncharacterized protein</fullName>
    </submittedName>
</protein>
<dbReference type="AlphaFoldDB" id="A0A0C3GDI9"/>
<keyword evidence="1" id="KW-0472">Membrane</keyword>
<keyword evidence="3" id="KW-1185">Reference proteome</keyword>
<reference evidence="2 3" key="1">
    <citation type="submission" date="2014-04" db="EMBL/GenBank/DDBJ databases">
        <authorList>
            <consortium name="DOE Joint Genome Institute"/>
            <person name="Kuo A."/>
            <person name="Tarkka M."/>
            <person name="Buscot F."/>
            <person name="Kohler A."/>
            <person name="Nagy L.G."/>
            <person name="Floudas D."/>
            <person name="Copeland A."/>
            <person name="Barry K.W."/>
            <person name="Cichocki N."/>
            <person name="Veneault-Fourrey C."/>
            <person name="LaButti K."/>
            <person name="Lindquist E.A."/>
            <person name="Lipzen A."/>
            <person name="Lundell T."/>
            <person name="Morin E."/>
            <person name="Murat C."/>
            <person name="Sun H."/>
            <person name="Tunlid A."/>
            <person name="Henrissat B."/>
            <person name="Grigoriev I.V."/>
            <person name="Hibbett D.S."/>
            <person name="Martin F."/>
            <person name="Nordberg H.P."/>
            <person name="Cantor M.N."/>
            <person name="Hua S.X."/>
        </authorList>
    </citation>
    <scope>NUCLEOTIDE SEQUENCE [LARGE SCALE GENOMIC DNA]</scope>
    <source>
        <strain evidence="2 3">F 1598</strain>
    </source>
</reference>
<dbReference type="EMBL" id="KN832974">
    <property type="protein sequence ID" value="KIM89769.1"/>
    <property type="molecule type" value="Genomic_DNA"/>
</dbReference>
<evidence type="ECO:0000313" key="2">
    <source>
        <dbReference type="EMBL" id="KIM89769.1"/>
    </source>
</evidence>